<evidence type="ECO:0008006" key="3">
    <source>
        <dbReference type="Google" id="ProtNLM"/>
    </source>
</evidence>
<comment type="caution">
    <text evidence="1">The sequence shown here is derived from an EMBL/GenBank/DDBJ whole genome shotgun (WGS) entry which is preliminary data.</text>
</comment>
<organism evidence="1 2">
    <name type="scientific">Halalkalibacter wakoensis JCM 9140</name>
    <dbReference type="NCBI Taxonomy" id="1236970"/>
    <lineage>
        <taxon>Bacteria</taxon>
        <taxon>Bacillati</taxon>
        <taxon>Bacillota</taxon>
        <taxon>Bacilli</taxon>
        <taxon>Bacillales</taxon>
        <taxon>Bacillaceae</taxon>
        <taxon>Halalkalibacter</taxon>
    </lineage>
</organism>
<dbReference type="RefSeq" id="WP_081727561.1">
    <property type="nucleotide sequence ID" value="NZ_BAUT01000006.1"/>
</dbReference>
<evidence type="ECO:0000313" key="2">
    <source>
        <dbReference type="Proteomes" id="UP000018890"/>
    </source>
</evidence>
<keyword evidence="2" id="KW-1185">Reference proteome</keyword>
<dbReference type="EMBL" id="BAUT01000006">
    <property type="protein sequence ID" value="GAE25040.1"/>
    <property type="molecule type" value="Genomic_DNA"/>
</dbReference>
<dbReference type="Proteomes" id="UP000018890">
    <property type="component" value="Unassembled WGS sequence"/>
</dbReference>
<sequence>MNQHIVPLSTTKLKKAEDTYKVVDALNRTLKDEDFLFGLSLDKTDDTTMVFTIYRT</sequence>
<dbReference type="PIRSF" id="PIRSF036698">
    <property type="entry name" value="UCP036698"/>
    <property type="match status" value="1"/>
</dbReference>
<dbReference type="InterPro" id="IPR012190">
    <property type="entry name" value="UCP036698"/>
</dbReference>
<reference evidence="1" key="1">
    <citation type="journal article" date="2014" name="Genome Announc.">
        <title>Draft Genome Sequences of Three Alkaliphilic Bacillus Strains, Bacillus wakoensis JCM 9140T, Bacillus akibai JCM 9157T, and Bacillus hemicellulosilyticus JCM 9152T.</title>
        <authorList>
            <person name="Yuki M."/>
            <person name="Oshima K."/>
            <person name="Suda W."/>
            <person name="Oshida Y."/>
            <person name="Kitamura K."/>
            <person name="Iida T."/>
            <person name="Hattori M."/>
            <person name="Ohkuma M."/>
        </authorList>
    </citation>
    <scope>NUCLEOTIDE SEQUENCE [LARGE SCALE GENOMIC DNA]</scope>
    <source>
        <strain evidence="1">JCM 9140</strain>
    </source>
</reference>
<dbReference type="AlphaFoldDB" id="W4PZD8"/>
<protein>
    <recommendedName>
        <fullName evidence="3">DUF4264 domain-containing protein</fullName>
    </recommendedName>
</protein>
<dbReference type="OrthoDB" id="2382360at2"/>
<gene>
    <name evidence="1" type="ORF">JCM9140_1010</name>
</gene>
<name>W4PZD8_9BACI</name>
<evidence type="ECO:0000313" key="1">
    <source>
        <dbReference type="EMBL" id="GAE25040.1"/>
    </source>
</evidence>
<accession>W4PZD8</accession>
<proteinExistence type="predicted"/>
<dbReference type="Pfam" id="PF14084">
    <property type="entry name" value="DUF4264"/>
    <property type="match status" value="1"/>
</dbReference>
<dbReference type="STRING" id="1236970.JCM9140_1010"/>